<dbReference type="EMBL" id="JRLX01000002">
    <property type="protein sequence ID" value="KGO88161.1"/>
    <property type="molecule type" value="Genomic_DNA"/>
</dbReference>
<evidence type="ECO:0000313" key="2">
    <source>
        <dbReference type="Proteomes" id="UP000030152"/>
    </source>
</evidence>
<dbReference type="Proteomes" id="UP000030152">
    <property type="component" value="Unassembled WGS sequence"/>
</dbReference>
<dbReference type="Gene3D" id="3.30.300.20">
    <property type="match status" value="1"/>
</dbReference>
<accession>A0A0A2M981</accession>
<dbReference type="eggNOG" id="COG1765">
    <property type="taxonomic scope" value="Bacteria"/>
</dbReference>
<dbReference type="InterPro" id="IPR003718">
    <property type="entry name" value="OsmC/Ohr_fam"/>
</dbReference>
<dbReference type="OrthoDB" id="9791538at2"/>
<dbReference type="STRING" id="1121895.GCA_000378485_01043"/>
<gene>
    <name evidence="1" type="ORF">Q765_03695</name>
</gene>
<dbReference type="RefSeq" id="WP_020212171.1">
    <property type="nucleotide sequence ID" value="NZ_JRLX01000002.1"/>
</dbReference>
<dbReference type="InterPro" id="IPR036102">
    <property type="entry name" value="OsmC/Ohrsf"/>
</dbReference>
<proteinExistence type="predicted"/>
<evidence type="ECO:0008006" key="3">
    <source>
        <dbReference type="Google" id="ProtNLM"/>
    </source>
</evidence>
<evidence type="ECO:0000313" key="1">
    <source>
        <dbReference type="EMBL" id="KGO88161.1"/>
    </source>
</evidence>
<organism evidence="1 2">
    <name type="scientific">Flavobacterium rivuli WB 3.3-2 = DSM 21788</name>
    <dbReference type="NCBI Taxonomy" id="1121895"/>
    <lineage>
        <taxon>Bacteria</taxon>
        <taxon>Pseudomonadati</taxon>
        <taxon>Bacteroidota</taxon>
        <taxon>Flavobacteriia</taxon>
        <taxon>Flavobacteriales</taxon>
        <taxon>Flavobacteriaceae</taxon>
        <taxon>Flavobacterium</taxon>
    </lineage>
</organism>
<sequence length="150" mass="16235">MKPQSINVLGYTGNNSQFVVKTLNTDLRINQNAQAAVPGIASPYEYILAGFAGCINALGQLVAAELGINLKSLQIEITGSLNTDVVSGISGKVRPGFNSIEIVLKPAAAAPLETLQRWMKEVRFRSPLYDNLVNNTPVKLNLFKEYTAVN</sequence>
<comment type="caution">
    <text evidence="1">The sequence shown here is derived from an EMBL/GenBank/DDBJ whole genome shotgun (WGS) entry which is preliminary data.</text>
</comment>
<dbReference type="InterPro" id="IPR052924">
    <property type="entry name" value="OsmC/Ohr_hydroprdx_reductase"/>
</dbReference>
<name>A0A0A2M981_9FLAO</name>
<keyword evidence="2" id="KW-1185">Reference proteome</keyword>
<dbReference type="AlphaFoldDB" id="A0A0A2M981"/>
<dbReference type="SUPFAM" id="SSF82784">
    <property type="entry name" value="OsmC-like"/>
    <property type="match status" value="1"/>
</dbReference>
<dbReference type="PANTHER" id="PTHR35368">
    <property type="entry name" value="HYDROPEROXIDE REDUCTASE"/>
    <property type="match status" value="1"/>
</dbReference>
<reference evidence="1 2" key="1">
    <citation type="submission" date="2013-09" db="EMBL/GenBank/DDBJ databases">
        <authorList>
            <person name="Zeng Z."/>
            <person name="Chen C."/>
        </authorList>
    </citation>
    <scope>NUCLEOTIDE SEQUENCE [LARGE SCALE GENOMIC DNA]</scope>
    <source>
        <strain evidence="1 2">WB 3.3-2</strain>
    </source>
</reference>
<protein>
    <recommendedName>
        <fullName evidence="3">Osmotically inducible protein C</fullName>
    </recommendedName>
</protein>
<dbReference type="Pfam" id="PF02566">
    <property type="entry name" value="OsmC"/>
    <property type="match status" value="1"/>
</dbReference>
<dbReference type="PANTHER" id="PTHR35368:SF1">
    <property type="entry name" value="HYDROPEROXIDE REDUCTASE"/>
    <property type="match status" value="1"/>
</dbReference>
<dbReference type="InterPro" id="IPR015946">
    <property type="entry name" value="KH_dom-like_a/b"/>
</dbReference>